<proteinExistence type="predicted"/>
<sequence>MVDALAWVCDLGADRAVLLDEDLLERASVTVPCPGRIRARADATAWVVLSRSCGPTGRHDLALVRPAGAVGRLAALGPVRDLECLDGADALVVEGDWTQATARVLRVHEDGAVRQLAVWNGAVAVAGSRDRVFVGTLSGDGLLLDAGVVNGLPLARVALGKEISDVAPAVGGGWWVLSAAGGARLWRLDEQLGVVIERDLGGTIEDLAPSSTGSGANERLWMPRSGEPWLVAVDGDGRVVHDVDVTRIGPFRRGDGLADGGALFVASGSVLRVGPGGAAVSAQGGFDGLQDVSVVPRP</sequence>
<name>A0A518D262_9BACT</name>
<dbReference type="RefSeq" id="WP_145189064.1">
    <property type="nucleotide sequence ID" value="NZ_CP036290.1"/>
</dbReference>
<protein>
    <recommendedName>
        <fullName evidence="3">SMP-30/Gluconolaconase/LRE-like region</fullName>
    </recommendedName>
</protein>
<reference evidence="1 2" key="1">
    <citation type="submission" date="2019-02" db="EMBL/GenBank/DDBJ databases">
        <title>Deep-cultivation of Planctomycetes and their phenomic and genomic characterization uncovers novel biology.</title>
        <authorList>
            <person name="Wiegand S."/>
            <person name="Jogler M."/>
            <person name="Boedeker C."/>
            <person name="Pinto D."/>
            <person name="Vollmers J."/>
            <person name="Rivas-Marin E."/>
            <person name="Kohn T."/>
            <person name="Peeters S.H."/>
            <person name="Heuer A."/>
            <person name="Rast P."/>
            <person name="Oberbeckmann S."/>
            <person name="Bunk B."/>
            <person name="Jeske O."/>
            <person name="Meyerdierks A."/>
            <person name="Storesund J.E."/>
            <person name="Kallscheuer N."/>
            <person name="Luecker S."/>
            <person name="Lage O.M."/>
            <person name="Pohl T."/>
            <person name="Merkel B.J."/>
            <person name="Hornburger P."/>
            <person name="Mueller R.-W."/>
            <person name="Bruemmer F."/>
            <person name="Labrenz M."/>
            <person name="Spormann A.M."/>
            <person name="Op den Camp H."/>
            <person name="Overmann J."/>
            <person name="Amann R."/>
            <person name="Jetten M.S.M."/>
            <person name="Mascher T."/>
            <person name="Medema M.H."/>
            <person name="Devos D.P."/>
            <person name="Kaster A.-K."/>
            <person name="Ovreas L."/>
            <person name="Rohde M."/>
            <person name="Galperin M.Y."/>
            <person name="Jogler C."/>
        </authorList>
    </citation>
    <scope>NUCLEOTIDE SEQUENCE [LARGE SCALE GENOMIC DNA]</scope>
    <source>
        <strain evidence="1 2">Pla163</strain>
    </source>
</reference>
<dbReference type="InterPro" id="IPR011047">
    <property type="entry name" value="Quinoprotein_ADH-like_sf"/>
</dbReference>
<keyword evidence="2" id="KW-1185">Reference proteome</keyword>
<dbReference type="Proteomes" id="UP000319342">
    <property type="component" value="Chromosome"/>
</dbReference>
<dbReference type="EMBL" id="CP036290">
    <property type="protein sequence ID" value="QDU85535.1"/>
    <property type="molecule type" value="Genomic_DNA"/>
</dbReference>
<gene>
    <name evidence="1" type="ORF">Pla163_26670</name>
</gene>
<organism evidence="1 2">
    <name type="scientific">Rohdeia mirabilis</name>
    <dbReference type="NCBI Taxonomy" id="2528008"/>
    <lineage>
        <taxon>Bacteria</taxon>
        <taxon>Pseudomonadati</taxon>
        <taxon>Planctomycetota</taxon>
        <taxon>Planctomycetia</taxon>
        <taxon>Planctomycetia incertae sedis</taxon>
        <taxon>Rohdeia</taxon>
    </lineage>
</organism>
<accession>A0A518D262</accession>
<dbReference type="AlphaFoldDB" id="A0A518D262"/>
<dbReference type="SUPFAM" id="SSF50998">
    <property type="entry name" value="Quinoprotein alcohol dehydrogenase-like"/>
    <property type="match status" value="1"/>
</dbReference>
<evidence type="ECO:0000313" key="1">
    <source>
        <dbReference type="EMBL" id="QDU85535.1"/>
    </source>
</evidence>
<evidence type="ECO:0000313" key="2">
    <source>
        <dbReference type="Proteomes" id="UP000319342"/>
    </source>
</evidence>
<evidence type="ECO:0008006" key="3">
    <source>
        <dbReference type="Google" id="ProtNLM"/>
    </source>
</evidence>